<feature type="compositionally biased region" description="Basic residues" evidence="1">
    <location>
        <begin position="222"/>
        <end position="244"/>
    </location>
</feature>
<keyword evidence="4" id="KW-1185">Reference proteome</keyword>
<organism evidence="3 4">
    <name type="scientific">Aspergillus ellipticus CBS 707.79</name>
    <dbReference type="NCBI Taxonomy" id="1448320"/>
    <lineage>
        <taxon>Eukaryota</taxon>
        <taxon>Fungi</taxon>
        <taxon>Dikarya</taxon>
        <taxon>Ascomycota</taxon>
        <taxon>Pezizomycotina</taxon>
        <taxon>Eurotiomycetes</taxon>
        <taxon>Eurotiomycetidae</taxon>
        <taxon>Eurotiales</taxon>
        <taxon>Aspergillaceae</taxon>
        <taxon>Aspergillus</taxon>
        <taxon>Aspergillus subgen. Circumdati</taxon>
    </lineage>
</organism>
<reference evidence="3 4" key="1">
    <citation type="submission" date="2018-02" db="EMBL/GenBank/DDBJ databases">
        <title>The genomes of Aspergillus section Nigri reveals drivers in fungal speciation.</title>
        <authorList>
            <consortium name="DOE Joint Genome Institute"/>
            <person name="Vesth T.C."/>
            <person name="Nybo J."/>
            <person name="Theobald S."/>
            <person name="Brandl J."/>
            <person name="Frisvad J.C."/>
            <person name="Nielsen K.F."/>
            <person name="Lyhne E.K."/>
            <person name="Kogle M.E."/>
            <person name="Kuo A."/>
            <person name="Riley R."/>
            <person name="Clum A."/>
            <person name="Nolan M."/>
            <person name="Lipzen A."/>
            <person name="Salamov A."/>
            <person name="Henrissat B."/>
            <person name="Wiebenga A."/>
            <person name="De vries R.P."/>
            <person name="Grigoriev I.V."/>
            <person name="Mortensen U.H."/>
            <person name="Andersen M.R."/>
            <person name="Baker S.E."/>
        </authorList>
    </citation>
    <scope>NUCLEOTIDE SEQUENCE [LARGE SCALE GENOMIC DNA]</scope>
    <source>
        <strain evidence="3 4">CBS 707.79</strain>
    </source>
</reference>
<dbReference type="Pfam" id="PF05433">
    <property type="entry name" value="Rick_17kDa_Anti"/>
    <property type="match status" value="1"/>
</dbReference>
<feature type="compositionally biased region" description="Polar residues" evidence="1">
    <location>
        <begin position="107"/>
        <end position="132"/>
    </location>
</feature>
<proteinExistence type="predicted"/>
<dbReference type="AlphaFoldDB" id="A0A319F390"/>
<dbReference type="PANTHER" id="PTHR37014">
    <property type="entry name" value="EXPRESSION LETHALITY PROTEIN HEL10, PUTATIVE (AFU_ORTHOLOGUE AFUA_1G06580)-RELATED"/>
    <property type="match status" value="1"/>
</dbReference>
<evidence type="ECO:0000313" key="3">
    <source>
        <dbReference type="EMBL" id="PYH99342.1"/>
    </source>
</evidence>
<dbReference type="OrthoDB" id="4511000at2759"/>
<feature type="compositionally biased region" description="Polar residues" evidence="1">
    <location>
        <begin position="48"/>
        <end position="72"/>
    </location>
</feature>
<evidence type="ECO:0000313" key="4">
    <source>
        <dbReference type="Proteomes" id="UP000247810"/>
    </source>
</evidence>
<dbReference type="VEuPathDB" id="FungiDB:BO71DRAFT_479589"/>
<protein>
    <recommendedName>
        <fullName evidence="2">Glycine zipper 2TM domain-containing protein</fullName>
    </recommendedName>
</protein>
<evidence type="ECO:0000259" key="2">
    <source>
        <dbReference type="Pfam" id="PF05433"/>
    </source>
</evidence>
<evidence type="ECO:0000256" key="1">
    <source>
        <dbReference type="SAM" id="MobiDB-lite"/>
    </source>
</evidence>
<feature type="domain" description="Glycine zipper 2TM" evidence="2">
    <location>
        <begin position="149"/>
        <end position="185"/>
    </location>
</feature>
<accession>A0A319F390</accession>
<dbReference type="GO" id="GO:0019867">
    <property type="term" value="C:outer membrane"/>
    <property type="evidence" value="ECO:0007669"/>
    <property type="project" value="InterPro"/>
</dbReference>
<gene>
    <name evidence="3" type="ORF">BO71DRAFT_479589</name>
</gene>
<name>A0A319F390_9EURO</name>
<sequence>MSDPYSQQPSYPPASGSGASTAYYSPPDGGVYQQPPHDYDPQQFYPQHANQPQDYAHNSQYDVSQIPRSYPTQWPDPNDATPTQLGYDSGRLGPHYEPPVRLGSNAEYYNQTATPEQAQSQPPQPDSLATRQNDTEPGAEDAEGQRSLGGTLLGGATGYYLGHKKDHGFLGAVGGALLGNFVGDKLKGGKEEEEQVVEEDDTETQYSHYSRRTYREHDDHGHHHHHHHHHHHGHGHGHRSRSRHSVYEEDYD</sequence>
<dbReference type="PANTHER" id="PTHR37014:SF9">
    <property type="entry name" value="CONSERVED HISTIDINE-RICH PROTEIN (AFU_ORTHOLOGUE AFUA_1G11910)"/>
    <property type="match status" value="1"/>
</dbReference>
<feature type="compositionally biased region" description="Low complexity" evidence="1">
    <location>
        <begin position="1"/>
        <end position="47"/>
    </location>
</feature>
<dbReference type="Proteomes" id="UP000247810">
    <property type="component" value="Unassembled WGS sequence"/>
</dbReference>
<dbReference type="EMBL" id="KZ825803">
    <property type="protein sequence ID" value="PYH99342.1"/>
    <property type="molecule type" value="Genomic_DNA"/>
</dbReference>
<feature type="region of interest" description="Disordered" evidence="1">
    <location>
        <begin position="1"/>
        <end position="165"/>
    </location>
</feature>
<dbReference type="InterPro" id="IPR008816">
    <property type="entry name" value="Gly_zipper_2TM_dom"/>
</dbReference>
<feature type="region of interest" description="Disordered" evidence="1">
    <location>
        <begin position="188"/>
        <end position="252"/>
    </location>
</feature>
<dbReference type="STRING" id="1448320.A0A319F390"/>
<feature type="compositionally biased region" description="Acidic residues" evidence="1">
    <location>
        <begin position="191"/>
        <end position="203"/>
    </location>
</feature>